<evidence type="ECO:0000256" key="1">
    <source>
        <dbReference type="ARBA" id="ARBA00004255"/>
    </source>
</evidence>
<reference evidence="11" key="2">
    <citation type="journal article" date="2023" name="IMA Fungus">
        <title>Comparative genomic study of the Penicillium genus elucidates a diverse pangenome and 15 lateral gene transfer events.</title>
        <authorList>
            <person name="Petersen C."/>
            <person name="Sorensen T."/>
            <person name="Nielsen M.R."/>
            <person name="Sondergaard T.E."/>
            <person name="Sorensen J.L."/>
            <person name="Fitzpatrick D.A."/>
            <person name="Frisvad J.C."/>
            <person name="Nielsen K.L."/>
        </authorList>
    </citation>
    <scope>NUCLEOTIDE SEQUENCE</scope>
    <source>
        <strain evidence="11">IBT 30728</strain>
    </source>
</reference>
<evidence type="ECO:0000256" key="10">
    <source>
        <dbReference type="ARBA" id="ARBA00023329"/>
    </source>
</evidence>
<evidence type="ECO:0008006" key="13">
    <source>
        <dbReference type="Google" id="ProtNLM"/>
    </source>
</evidence>
<dbReference type="FunFam" id="1.25.40.10:FF:000613">
    <property type="entry name" value="Coatomer subunit epsilon"/>
    <property type="match status" value="1"/>
</dbReference>
<organism evidence="11 12">
    <name type="scientific">Penicillium diatomitis</name>
    <dbReference type="NCBI Taxonomy" id="2819901"/>
    <lineage>
        <taxon>Eukaryota</taxon>
        <taxon>Fungi</taxon>
        <taxon>Dikarya</taxon>
        <taxon>Ascomycota</taxon>
        <taxon>Pezizomycotina</taxon>
        <taxon>Eurotiomycetes</taxon>
        <taxon>Eurotiomycetidae</taxon>
        <taxon>Eurotiales</taxon>
        <taxon>Aspergillaceae</taxon>
        <taxon>Penicillium</taxon>
    </lineage>
</organism>
<dbReference type="InterPro" id="IPR006822">
    <property type="entry name" value="Coatomer_esu"/>
</dbReference>
<evidence type="ECO:0000256" key="3">
    <source>
        <dbReference type="ARBA" id="ARBA00008827"/>
    </source>
</evidence>
<comment type="caution">
    <text evidence="11">The sequence shown here is derived from an EMBL/GenBank/DDBJ whole genome shotgun (WGS) entry which is preliminary data.</text>
</comment>
<dbReference type="GO" id="GO:0006890">
    <property type="term" value="P:retrograde vesicle-mediated transport, Golgi to endoplasmic reticulum"/>
    <property type="evidence" value="ECO:0007669"/>
    <property type="project" value="InterPro"/>
</dbReference>
<accession>A0A9X0BYU7</accession>
<dbReference type="EMBL" id="JAPWDQ010000003">
    <property type="protein sequence ID" value="KAJ5490844.1"/>
    <property type="molecule type" value="Genomic_DNA"/>
</dbReference>
<dbReference type="GO" id="GO:0015031">
    <property type="term" value="P:protein transport"/>
    <property type="evidence" value="ECO:0007669"/>
    <property type="project" value="UniProtKB-KW"/>
</dbReference>
<dbReference type="PANTHER" id="PTHR10805">
    <property type="entry name" value="COATOMER SUBUNIT EPSILON"/>
    <property type="match status" value="1"/>
</dbReference>
<dbReference type="GO" id="GO:0030126">
    <property type="term" value="C:COPI vesicle coat"/>
    <property type="evidence" value="ECO:0007669"/>
    <property type="project" value="TreeGrafter"/>
</dbReference>
<dbReference type="AlphaFoldDB" id="A0A9X0BYU7"/>
<name>A0A9X0BYU7_9EURO</name>
<keyword evidence="9" id="KW-0472">Membrane</keyword>
<evidence type="ECO:0000256" key="6">
    <source>
        <dbReference type="ARBA" id="ARBA00022892"/>
    </source>
</evidence>
<proteinExistence type="inferred from homology"/>
<keyword evidence="10" id="KW-0968">Cytoplasmic vesicle</keyword>
<gene>
    <name evidence="11" type="ORF">N7539_002411</name>
</gene>
<reference evidence="11" key="1">
    <citation type="submission" date="2022-12" db="EMBL/GenBank/DDBJ databases">
        <authorList>
            <person name="Petersen C."/>
        </authorList>
    </citation>
    <scope>NUCLEOTIDE SEQUENCE</scope>
    <source>
        <strain evidence="11">IBT 30728</strain>
    </source>
</reference>
<evidence type="ECO:0000256" key="4">
    <source>
        <dbReference type="ARBA" id="ARBA00022448"/>
    </source>
</evidence>
<evidence type="ECO:0000313" key="11">
    <source>
        <dbReference type="EMBL" id="KAJ5490844.1"/>
    </source>
</evidence>
<dbReference type="GO" id="GO:0000139">
    <property type="term" value="C:Golgi membrane"/>
    <property type="evidence" value="ECO:0007669"/>
    <property type="project" value="UniProtKB-SubCell"/>
</dbReference>
<protein>
    <recommendedName>
        <fullName evidence="13">Coatomer subunit epsilon</fullName>
    </recommendedName>
</protein>
<evidence type="ECO:0000256" key="9">
    <source>
        <dbReference type="ARBA" id="ARBA00023136"/>
    </source>
</evidence>
<keyword evidence="6" id="KW-0931">ER-Golgi transport</keyword>
<dbReference type="GeneID" id="81622263"/>
<comment type="subcellular location">
    <subcellularLocation>
        <location evidence="2">Cytoplasmic vesicle</location>
        <location evidence="2">COPI-coated vesicle membrane</location>
        <topology evidence="2">Peripheral membrane protein</topology>
        <orientation evidence="2">Cytoplasmic side</orientation>
    </subcellularLocation>
    <subcellularLocation>
        <location evidence="1">Golgi apparatus membrane</location>
        <topology evidence="1">Peripheral membrane protein</topology>
        <orientation evidence="1">Cytoplasmic side</orientation>
    </subcellularLocation>
</comment>
<evidence type="ECO:0000256" key="8">
    <source>
        <dbReference type="ARBA" id="ARBA00023034"/>
    </source>
</evidence>
<dbReference type="Proteomes" id="UP001148312">
    <property type="component" value="Unassembled WGS sequence"/>
</dbReference>
<evidence type="ECO:0000256" key="7">
    <source>
        <dbReference type="ARBA" id="ARBA00022927"/>
    </source>
</evidence>
<sequence length="356" mass="38824">MWKLGAFNNRCRASPGGRLTFPSRPTFLFHNNANMPLRLRTSTPQPQEYCTPSLQAQFTTKWILFQQRALPPELLNIHNAFHSGQYQNVVDFDTTALSTENQLPARVLKLRAQIALGQTENALEVGEDTPDLAAVKALAKQSAGDTDAALQLAQDLAENYPENNTVQVLAATVLQAQGHSEDALSLLSKHQDNLEAVALIVQIHLQQNRTDLALKEVQAAKRWAQDSLLVNLAESWVGLRVGGEKYQSAFYVYEELASAPSTSAALSIVGQAVAELHLGRLPEAEAALTAALEQYPDHAEIIANTIVLNVLAGKPSAELEAQLNQIHSSHPLLIDIKEKSDLFDVAAAKYSPKVSS</sequence>
<comment type="similarity">
    <text evidence="3">Belongs to the COPE family.</text>
</comment>
<dbReference type="GO" id="GO:0006888">
    <property type="term" value="P:endoplasmic reticulum to Golgi vesicle-mediated transport"/>
    <property type="evidence" value="ECO:0007669"/>
    <property type="project" value="TreeGrafter"/>
</dbReference>
<dbReference type="RefSeq" id="XP_056791973.1">
    <property type="nucleotide sequence ID" value="XM_056932014.1"/>
</dbReference>
<keyword evidence="7" id="KW-0653">Protein transport</keyword>
<evidence type="ECO:0000256" key="5">
    <source>
        <dbReference type="ARBA" id="ARBA00022490"/>
    </source>
</evidence>
<dbReference type="GO" id="GO:0006891">
    <property type="term" value="P:intra-Golgi vesicle-mediated transport"/>
    <property type="evidence" value="ECO:0007669"/>
    <property type="project" value="TreeGrafter"/>
</dbReference>
<dbReference type="PANTHER" id="PTHR10805:SF0">
    <property type="entry name" value="COATOMER SUBUNIT EPSILON"/>
    <property type="match status" value="1"/>
</dbReference>
<keyword evidence="5" id="KW-0963">Cytoplasm</keyword>
<dbReference type="SUPFAM" id="SSF48452">
    <property type="entry name" value="TPR-like"/>
    <property type="match status" value="1"/>
</dbReference>
<evidence type="ECO:0000256" key="2">
    <source>
        <dbReference type="ARBA" id="ARBA00004347"/>
    </source>
</evidence>
<dbReference type="InterPro" id="IPR011990">
    <property type="entry name" value="TPR-like_helical_dom_sf"/>
</dbReference>
<dbReference type="Pfam" id="PF04733">
    <property type="entry name" value="Coatomer_E"/>
    <property type="match status" value="1"/>
</dbReference>
<dbReference type="GO" id="GO:0005198">
    <property type="term" value="F:structural molecule activity"/>
    <property type="evidence" value="ECO:0007669"/>
    <property type="project" value="InterPro"/>
</dbReference>
<dbReference type="Gene3D" id="1.25.40.10">
    <property type="entry name" value="Tetratricopeptide repeat domain"/>
    <property type="match status" value="1"/>
</dbReference>
<evidence type="ECO:0000313" key="12">
    <source>
        <dbReference type="Proteomes" id="UP001148312"/>
    </source>
</evidence>
<keyword evidence="4" id="KW-0813">Transport</keyword>
<keyword evidence="12" id="KW-1185">Reference proteome</keyword>
<keyword evidence="8" id="KW-0333">Golgi apparatus</keyword>